<keyword evidence="2 3" id="KW-0040">ANK repeat</keyword>
<evidence type="ECO:0000256" key="2">
    <source>
        <dbReference type="ARBA" id="ARBA00023043"/>
    </source>
</evidence>
<dbReference type="SUPFAM" id="SSF52540">
    <property type="entry name" value="P-loop containing nucleoside triphosphate hydrolases"/>
    <property type="match status" value="1"/>
</dbReference>
<dbReference type="InterPro" id="IPR027417">
    <property type="entry name" value="P-loop_NTPase"/>
</dbReference>
<dbReference type="PROSITE" id="PS50088">
    <property type="entry name" value="ANK_REPEAT"/>
    <property type="match status" value="10"/>
</dbReference>
<dbReference type="Pfam" id="PF00023">
    <property type="entry name" value="Ank"/>
    <property type="match status" value="1"/>
</dbReference>
<dbReference type="InterPro" id="IPR002110">
    <property type="entry name" value="Ankyrin_rpt"/>
</dbReference>
<keyword evidence="7" id="KW-1185">Reference proteome</keyword>
<keyword evidence="1" id="KW-0677">Repeat</keyword>
<gene>
    <name evidence="6" type="ORF">BDP27DRAFT_1424639</name>
</gene>
<dbReference type="PROSITE" id="PS50297">
    <property type="entry name" value="ANK_REP_REGION"/>
    <property type="match status" value="4"/>
</dbReference>
<dbReference type="InterPro" id="IPR054471">
    <property type="entry name" value="GPIID_WHD"/>
</dbReference>
<dbReference type="Pfam" id="PF22939">
    <property type="entry name" value="WHD_GPIID"/>
    <property type="match status" value="1"/>
</dbReference>
<feature type="repeat" description="ANK" evidence="3">
    <location>
        <begin position="632"/>
        <end position="661"/>
    </location>
</feature>
<organism evidence="6 7">
    <name type="scientific">Rhodocollybia butyracea</name>
    <dbReference type="NCBI Taxonomy" id="206335"/>
    <lineage>
        <taxon>Eukaryota</taxon>
        <taxon>Fungi</taxon>
        <taxon>Dikarya</taxon>
        <taxon>Basidiomycota</taxon>
        <taxon>Agaricomycotina</taxon>
        <taxon>Agaricomycetes</taxon>
        <taxon>Agaricomycetidae</taxon>
        <taxon>Agaricales</taxon>
        <taxon>Marasmiineae</taxon>
        <taxon>Omphalotaceae</taxon>
        <taxon>Rhodocollybia</taxon>
    </lineage>
</organism>
<feature type="domain" description="Nephrocystin 3-like N-terminal" evidence="5">
    <location>
        <begin position="91"/>
        <end position="248"/>
    </location>
</feature>
<feature type="repeat" description="ANK" evidence="3">
    <location>
        <begin position="1074"/>
        <end position="1106"/>
    </location>
</feature>
<sequence length="1134" mass="124437">MFKPPTTDSRQDLKIIQNSKPQAGADRPGSMFTGASNFTLVNPQFQAAATIQNNNNYHTWNTNDVPEIRKWLKAPDPSTNFVATCDKRTPGTGDWIFSDPQFVKWRQATSGVLWIQGKAGSGKTFLSAAIIQKLQVDPEIQCCYYYFDNRDNSQTKTNARGLLQSLLLQMATTSGKVHRGLHELYTKCTQGLMEPTTAELSATLEVVSKDLSPVYLVLDAMDECSEAMDVFTHLAHLKKNLCIAVTSRYLAETVHDASWYIHLDDTQSFRQDVAKYLKDKLSHRKLKPELFTEIVNQLSQGSQGQFRWVDCQVTVLQRCKTPKAMREALKKLPKSLAETYTLAIKRMKESEHVHDAGQLLMWLVYAFEPLSIEQVTDILAVDLEAQIFDPEIRSLELENGTYEILDSTLITVDVKNYVKLAHNSVKEFLIQTHAEVHIGKVFEINGYLAHSTICQTCLIYLLQFNKEGMLPDNQDTFKTLYPLGLYAAKHWSSHMERLGDEVLEHRPAKELAISLLSDHIQPTYVNWIRIHGPMQSISSAPTLASRQSIVSKTYHPTLKPNEIQSQLYYMASLNMRSIAEHLLVEKAADVNGQGGEYGNPLQVASRRGHREIVQLLLEHKADVNAYGGMYGTALQAASFRGSKEIVQLLLEHKADVNTQGGRYGNALQAASGGGNKDIVQYLLEHQADINAYGGMHGTALQAASFIGNQEIVKLLLEHKVDVNAKGGQYGNALQAASSRGNKNIVQLLLEHKADVKAKGGNYGSALQAAISGGNKDIVQLLLEHKADANVLGPQNKNVLEAAISQGKKDIVQVLLERKADIYFQGGLYENALQAACALGETNIVRLLLKHKADINAQGRMYGNAFQEASYNGKKGKYGNALQAAVCDENKDIVELLLKHKADVNAQGGKCGNALQAACLRGNKDIMVLLLAHKADVNAQGGKYGNALQAASYNGNKDIAQLLLKHKANVNVQGGEYGNALHAASSNGNKDIVKLLLANKADVHSQGAGYGNALQGATCNGNMDIVKILLKHKADVNAVGQDYGTALQAACLSGNNEIVQLLLEHKADVNAQGGKNGNALIIACLSRNNDIVELLLKYKADVNAKGGKYGNALIIACLSRNNDIVQLLLEWKAEM</sequence>
<evidence type="ECO:0000259" key="4">
    <source>
        <dbReference type="Pfam" id="PF22939"/>
    </source>
</evidence>
<feature type="repeat" description="ANK" evidence="3">
    <location>
        <begin position="728"/>
        <end position="760"/>
    </location>
</feature>
<dbReference type="Proteomes" id="UP000772434">
    <property type="component" value="Unassembled WGS sequence"/>
</dbReference>
<feature type="repeat" description="ANK" evidence="3">
    <location>
        <begin position="596"/>
        <end position="628"/>
    </location>
</feature>
<feature type="repeat" description="ANK" evidence="3">
    <location>
        <begin position="1041"/>
        <end position="1073"/>
    </location>
</feature>
<dbReference type="PANTHER" id="PTHR24198">
    <property type="entry name" value="ANKYRIN REPEAT AND PROTEIN KINASE DOMAIN-CONTAINING PROTEIN"/>
    <property type="match status" value="1"/>
</dbReference>
<dbReference type="SUPFAM" id="SSF48403">
    <property type="entry name" value="Ankyrin repeat"/>
    <property type="match status" value="2"/>
</dbReference>
<reference evidence="6" key="1">
    <citation type="submission" date="2020-11" db="EMBL/GenBank/DDBJ databases">
        <authorList>
            <consortium name="DOE Joint Genome Institute"/>
            <person name="Ahrendt S."/>
            <person name="Riley R."/>
            <person name="Andreopoulos W."/>
            <person name="Labutti K."/>
            <person name="Pangilinan J."/>
            <person name="Ruiz-Duenas F.J."/>
            <person name="Barrasa J.M."/>
            <person name="Sanchez-Garcia M."/>
            <person name="Camarero S."/>
            <person name="Miyauchi S."/>
            <person name="Serrano A."/>
            <person name="Linde D."/>
            <person name="Babiker R."/>
            <person name="Drula E."/>
            <person name="Ayuso-Fernandez I."/>
            <person name="Pacheco R."/>
            <person name="Padilla G."/>
            <person name="Ferreira P."/>
            <person name="Barriuso J."/>
            <person name="Kellner H."/>
            <person name="Castanera R."/>
            <person name="Alfaro M."/>
            <person name="Ramirez L."/>
            <person name="Pisabarro A.G."/>
            <person name="Kuo A."/>
            <person name="Tritt A."/>
            <person name="Lipzen A."/>
            <person name="He G."/>
            <person name="Yan M."/>
            <person name="Ng V."/>
            <person name="Cullen D."/>
            <person name="Martin F."/>
            <person name="Rosso M.-N."/>
            <person name="Henrissat B."/>
            <person name="Hibbett D."/>
            <person name="Martinez A.T."/>
            <person name="Grigoriev I.V."/>
        </authorList>
    </citation>
    <scope>NUCLEOTIDE SEQUENCE</scope>
    <source>
        <strain evidence="6">AH 40177</strain>
    </source>
</reference>
<dbReference type="Pfam" id="PF24883">
    <property type="entry name" value="NPHP3_N"/>
    <property type="match status" value="1"/>
</dbReference>
<dbReference type="InterPro" id="IPR036770">
    <property type="entry name" value="Ankyrin_rpt-contain_sf"/>
</dbReference>
<dbReference type="AlphaFoldDB" id="A0A9P5U5D0"/>
<name>A0A9P5U5D0_9AGAR</name>
<protein>
    <submittedName>
        <fullName evidence="6">Ankyrin repeat-containing domain protein</fullName>
    </submittedName>
</protein>
<dbReference type="Pfam" id="PF12796">
    <property type="entry name" value="Ank_2"/>
    <property type="match status" value="6"/>
</dbReference>
<feature type="repeat" description="ANK" evidence="3">
    <location>
        <begin position="827"/>
        <end position="859"/>
    </location>
</feature>
<dbReference type="InterPro" id="IPR056884">
    <property type="entry name" value="NPHP3-like_N"/>
</dbReference>
<feature type="repeat" description="ANK" evidence="3">
    <location>
        <begin position="695"/>
        <end position="727"/>
    </location>
</feature>
<proteinExistence type="predicted"/>
<feature type="domain" description="GPI inositol-deacylase winged helix" evidence="4">
    <location>
        <begin position="352"/>
        <end position="432"/>
    </location>
</feature>
<dbReference type="OrthoDB" id="2953883at2759"/>
<accession>A0A9P5U5D0</accession>
<dbReference type="EMBL" id="JADNRY010000100">
    <property type="protein sequence ID" value="KAF9065658.1"/>
    <property type="molecule type" value="Genomic_DNA"/>
</dbReference>
<evidence type="ECO:0000313" key="7">
    <source>
        <dbReference type="Proteomes" id="UP000772434"/>
    </source>
</evidence>
<evidence type="ECO:0000256" key="1">
    <source>
        <dbReference type="ARBA" id="ARBA00022737"/>
    </source>
</evidence>
<dbReference type="PANTHER" id="PTHR24198:SF165">
    <property type="entry name" value="ANKYRIN REPEAT-CONTAINING PROTEIN-RELATED"/>
    <property type="match status" value="1"/>
</dbReference>
<dbReference type="Gene3D" id="3.40.50.300">
    <property type="entry name" value="P-loop containing nucleotide triphosphate hydrolases"/>
    <property type="match status" value="1"/>
</dbReference>
<evidence type="ECO:0000313" key="6">
    <source>
        <dbReference type="EMBL" id="KAF9065658.1"/>
    </source>
</evidence>
<feature type="repeat" description="ANK" evidence="3">
    <location>
        <begin position="975"/>
        <end position="1007"/>
    </location>
</feature>
<comment type="caution">
    <text evidence="6">The sequence shown here is derived from an EMBL/GenBank/DDBJ whole genome shotgun (WGS) entry which is preliminary data.</text>
</comment>
<feature type="repeat" description="ANK" evidence="3">
    <location>
        <begin position="1011"/>
        <end position="1040"/>
    </location>
</feature>
<dbReference type="Gene3D" id="1.25.40.20">
    <property type="entry name" value="Ankyrin repeat-containing domain"/>
    <property type="match status" value="4"/>
</dbReference>
<evidence type="ECO:0000259" key="5">
    <source>
        <dbReference type="Pfam" id="PF24883"/>
    </source>
</evidence>
<evidence type="ECO:0000256" key="3">
    <source>
        <dbReference type="PROSITE-ProRule" id="PRU00023"/>
    </source>
</evidence>
<dbReference type="SMART" id="SM00248">
    <property type="entry name" value="ANK"/>
    <property type="match status" value="16"/>
</dbReference>
<feature type="repeat" description="ANK" evidence="3">
    <location>
        <begin position="761"/>
        <end position="793"/>
    </location>
</feature>